<organism evidence="2">
    <name type="scientific">Rhizophora mucronata</name>
    <name type="common">Asiatic mangrove</name>
    <dbReference type="NCBI Taxonomy" id="61149"/>
    <lineage>
        <taxon>Eukaryota</taxon>
        <taxon>Viridiplantae</taxon>
        <taxon>Streptophyta</taxon>
        <taxon>Embryophyta</taxon>
        <taxon>Tracheophyta</taxon>
        <taxon>Spermatophyta</taxon>
        <taxon>Magnoliopsida</taxon>
        <taxon>eudicotyledons</taxon>
        <taxon>Gunneridae</taxon>
        <taxon>Pentapetalae</taxon>
        <taxon>rosids</taxon>
        <taxon>fabids</taxon>
        <taxon>Malpighiales</taxon>
        <taxon>Rhizophoraceae</taxon>
        <taxon>Rhizophora</taxon>
    </lineage>
</organism>
<proteinExistence type="predicted"/>
<dbReference type="AlphaFoldDB" id="A0A2P2KD48"/>
<name>A0A2P2KD48_RHIMU</name>
<reference evidence="2" key="1">
    <citation type="submission" date="2018-02" db="EMBL/GenBank/DDBJ databases">
        <title>Rhizophora mucronata_Transcriptome.</title>
        <authorList>
            <person name="Meera S.P."/>
            <person name="Sreeshan A."/>
            <person name="Augustine A."/>
        </authorList>
    </citation>
    <scope>NUCLEOTIDE SEQUENCE</scope>
    <source>
        <tissue evidence="2">Leaf</tissue>
    </source>
</reference>
<feature type="transmembrane region" description="Helical" evidence="1">
    <location>
        <begin position="19"/>
        <end position="42"/>
    </location>
</feature>
<protein>
    <submittedName>
        <fullName evidence="2">Uncharacterized protein</fullName>
    </submittedName>
</protein>
<accession>A0A2P2KD48</accession>
<sequence length="74" mass="8833">MLEICTILYLFFDDRLYDIYVALMLKFLAVGLWSMISFNYLFVRHVLHYVYCACWLTNNHYSISDGVACVNFLF</sequence>
<dbReference type="EMBL" id="GGEC01023097">
    <property type="protein sequence ID" value="MBX03581.1"/>
    <property type="molecule type" value="Transcribed_RNA"/>
</dbReference>
<keyword evidence="1" id="KW-0472">Membrane</keyword>
<evidence type="ECO:0000313" key="2">
    <source>
        <dbReference type="EMBL" id="MBX03581.1"/>
    </source>
</evidence>
<evidence type="ECO:0000256" key="1">
    <source>
        <dbReference type="SAM" id="Phobius"/>
    </source>
</evidence>
<keyword evidence="1" id="KW-0812">Transmembrane</keyword>
<keyword evidence="1" id="KW-1133">Transmembrane helix</keyword>